<feature type="region of interest" description="Disordered" evidence="1">
    <location>
        <begin position="1"/>
        <end position="28"/>
    </location>
</feature>
<dbReference type="AlphaFoldDB" id="A0A8T2F850"/>
<feature type="domain" description="hAT-like transposase RNase-H fold" evidence="3">
    <location>
        <begin position="311"/>
        <end position="408"/>
    </location>
</feature>
<dbReference type="InterPro" id="IPR025525">
    <property type="entry name" value="hAT-like_transposase_RNase-H"/>
</dbReference>
<keyword evidence="5" id="KW-1185">Reference proteome</keyword>
<protein>
    <submittedName>
        <fullName evidence="4">HAT-like transposase RNase-H fold</fullName>
    </submittedName>
</protein>
<sequence>MDNANLASGSGSDMKKKQKLDDSVDDEALEEEKRRYRSMAKVAIGYGINPSDENSVIPEMIHTVCPDFSLDTSKLKSAILEMHEEGKEKVKKMLKDGEGKLTLCYEWFWTSDDIDEPILNEDFIGISAYFADENWKMKKWILGYHPRASLCLKDIYIDSIKNVILDYEMESKVSTLLMPNYGDLGVKAFDDFRKWIEEKGKNLIGSRVFLIYCCSDIFRLMVDDMFKDINIWLMGRVRLLVGWGRMVPTNWDVTLYNLQKAVDMEATNVFEEEEDYQDYEQPSDEEWIKIKTFCKLAGCIYKVAKELFDGEYPTSNVYFHLLAELKVMLNKELKNGDNDYFLSKAKEIVKRFDKYWNDMFLVMATASVLDPRFKLNYLQFYCSKNEVSDDGSKAETVVDYLRGLYARYAASDISPLPKRPDASMNPNSSGLFKFLFDEEDEDEEEEEKEKKPDGYKDFVLFQEFLKYEGSSREFQESELDSYLKEPVMEWKKDFNALEWWREENSKYPILSGVARDILSIPITSGTSHRAYVADKRECPDFIVSMEAKLVNAMMCSESWPRF</sequence>
<feature type="domain" description="HAT C-terminal dimerisation" evidence="2">
    <location>
        <begin position="478"/>
        <end position="559"/>
    </location>
</feature>
<name>A0A8T2F850_ARASU</name>
<evidence type="ECO:0000313" key="4">
    <source>
        <dbReference type="EMBL" id="KAG7631576.1"/>
    </source>
</evidence>
<gene>
    <name evidence="4" type="ORF">ISN44_As03g017910</name>
</gene>
<evidence type="ECO:0000259" key="2">
    <source>
        <dbReference type="Pfam" id="PF05699"/>
    </source>
</evidence>
<dbReference type="PANTHER" id="PTHR23272:SF135">
    <property type="entry name" value="ZINC FINGER BED DOMAIN-CONTAINING PROTEIN DAYSLEEPER-LIKE"/>
    <property type="match status" value="1"/>
</dbReference>
<comment type="caution">
    <text evidence="4">The sequence shown here is derived from an EMBL/GenBank/DDBJ whole genome shotgun (WGS) entry which is preliminary data.</text>
</comment>
<evidence type="ECO:0000259" key="3">
    <source>
        <dbReference type="Pfam" id="PF14372"/>
    </source>
</evidence>
<proteinExistence type="predicted"/>
<accession>A0A8T2F850</accession>
<dbReference type="OrthoDB" id="1607513at2759"/>
<feature type="compositionally biased region" description="Basic and acidic residues" evidence="1">
    <location>
        <begin position="13"/>
        <end position="22"/>
    </location>
</feature>
<evidence type="ECO:0000256" key="1">
    <source>
        <dbReference type="SAM" id="MobiDB-lite"/>
    </source>
</evidence>
<dbReference type="PANTHER" id="PTHR23272">
    <property type="entry name" value="BED FINGER-RELATED"/>
    <property type="match status" value="1"/>
</dbReference>
<dbReference type="Proteomes" id="UP000694251">
    <property type="component" value="Chromosome 3"/>
</dbReference>
<feature type="compositionally biased region" description="Polar residues" evidence="1">
    <location>
        <begin position="1"/>
        <end position="11"/>
    </location>
</feature>
<dbReference type="GO" id="GO:0003677">
    <property type="term" value="F:DNA binding"/>
    <property type="evidence" value="ECO:0007669"/>
    <property type="project" value="InterPro"/>
</dbReference>
<dbReference type="Pfam" id="PF05699">
    <property type="entry name" value="Dimer_Tnp_hAT"/>
    <property type="match status" value="1"/>
</dbReference>
<dbReference type="EMBL" id="JAEFBJ010000003">
    <property type="protein sequence ID" value="KAG7631576.1"/>
    <property type="molecule type" value="Genomic_DNA"/>
</dbReference>
<dbReference type="InterPro" id="IPR008906">
    <property type="entry name" value="HATC_C_dom"/>
</dbReference>
<organism evidence="4 5">
    <name type="scientific">Arabidopsis suecica</name>
    <name type="common">Swedish thale-cress</name>
    <name type="synonym">Cardaminopsis suecica</name>
    <dbReference type="NCBI Taxonomy" id="45249"/>
    <lineage>
        <taxon>Eukaryota</taxon>
        <taxon>Viridiplantae</taxon>
        <taxon>Streptophyta</taxon>
        <taxon>Embryophyta</taxon>
        <taxon>Tracheophyta</taxon>
        <taxon>Spermatophyta</taxon>
        <taxon>Magnoliopsida</taxon>
        <taxon>eudicotyledons</taxon>
        <taxon>Gunneridae</taxon>
        <taxon>Pentapetalae</taxon>
        <taxon>rosids</taxon>
        <taxon>malvids</taxon>
        <taxon>Brassicales</taxon>
        <taxon>Brassicaceae</taxon>
        <taxon>Camelineae</taxon>
        <taxon>Arabidopsis</taxon>
    </lineage>
</organism>
<dbReference type="GO" id="GO:0046983">
    <property type="term" value="F:protein dimerization activity"/>
    <property type="evidence" value="ECO:0007669"/>
    <property type="project" value="InterPro"/>
</dbReference>
<dbReference type="Pfam" id="PF14372">
    <property type="entry name" value="hAT-like_RNase-H"/>
    <property type="match status" value="1"/>
</dbReference>
<evidence type="ECO:0000313" key="5">
    <source>
        <dbReference type="Proteomes" id="UP000694251"/>
    </source>
</evidence>
<reference evidence="4 5" key="1">
    <citation type="submission" date="2020-12" db="EMBL/GenBank/DDBJ databases">
        <title>Concerted genomic and epigenomic changes stabilize Arabidopsis allopolyploids.</title>
        <authorList>
            <person name="Chen Z."/>
        </authorList>
    </citation>
    <scope>NUCLEOTIDE SEQUENCE [LARGE SCALE GENOMIC DNA]</scope>
    <source>
        <strain evidence="4">As9502</strain>
        <tissue evidence="4">Leaf</tissue>
    </source>
</reference>